<protein>
    <submittedName>
        <fullName evidence="5">Transcriptional regulator</fullName>
    </submittedName>
</protein>
<dbReference type="SMART" id="SM00345">
    <property type="entry name" value="HTH_GNTR"/>
    <property type="match status" value="1"/>
</dbReference>
<dbReference type="Proteomes" id="UP001157034">
    <property type="component" value="Unassembled WGS sequence"/>
</dbReference>
<gene>
    <name evidence="5" type="ORF">GCM10025881_26940</name>
</gene>
<keyword evidence="3" id="KW-0804">Transcription</keyword>
<keyword evidence="6" id="KW-1185">Reference proteome</keyword>
<dbReference type="InterPro" id="IPR008920">
    <property type="entry name" value="TF_FadR/GntR_C"/>
</dbReference>
<feature type="domain" description="HTH gntR-type" evidence="4">
    <location>
        <begin position="12"/>
        <end position="79"/>
    </location>
</feature>
<reference evidence="6" key="1">
    <citation type="journal article" date="2019" name="Int. J. Syst. Evol. Microbiol.">
        <title>The Global Catalogue of Microorganisms (GCM) 10K type strain sequencing project: providing services to taxonomists for standard genome sequencing and annotation.</title>
        <authorList>
            <consortium name="The Broad Institute Genomics Platform"/>
            <consortium name="The Broad Institute Genome Sequencing Center for Infectious Disease"/>
            <person name="Wu L."/>
            <person name="Ma J."/>
        </authorList>
    </citation>
    <scope>NUCLEOTIDE SEQUENCE [LARGE SCALE GENOMIC DNA]</scope>
    <source>
        <strain evidence="6">NBRC 108894</strain>
    </source>
</reference>
<dbReference type="Pfam" id="PF00392">
    <property type="entry name" value="GntR"/>
    <property type="match status" value="1"/>
</dbReference>
<accession>A0ABQ6K8D8</accession>
<dbReference type="InterPro" id="IPR036390">
    <property type="entry name" value="WH_DNA-bd_sf"/>
</dbReference>
<evidence type="ECO:0000259" key="4">
    <source>
        <dbReference type="PROSITE" id="PS50949"/>
    </source>
</evidence>
<dbReference type="Pfam" id="PF07729">
    <property type="entry name" value="FCD"/>
    <property type="match status" value="1"/>
</dbReference>
<dbReference type="InterPro" id="IPR000524">
    <property type="entry name" value="Tscrpt_reg_HTH_GntR"/>
</dbReference>
<dbReference type="InterPro" id="IPR011711">
    <property type="entry name" value="GntR_C"/>
</dbReference>
<evidence type="ECO:0000313" key="6">
    <source>
        <dbReference type="Proteomes" id="UP001157034"/>
    </source>
</evidence>
<keyword evidence="2" id="KW-0238">DNA-binding</keyword>
<dbReference type="PANTHER" id="PTHR43537">
    <property type="entry name" value="TRANSCRIPTIONAL REGULATOR, GNTR FAMILY"/>
    <property type="match status" value="1"/>
</dbReference>
<name>A0ABQ6K8D8_9MICO</name>
<evidence type="ECO:0000256" key="2">
    <source>
        <dbReference type="ARBA" id="ARBA00023125"/>
    </source>
</evidence>
<evidence type="ECO:0000313" key="5">
    <source>
        <dbReference type="EMBL" id="GMA95870.1"/>
    </source>
</evidence>
<dbReference type="SUPFAM" id="SSF48008">
    <property type="entry name" value="GntR ligand-binding domain-like"/>
    <property type="match status" value="1"/>
</dbReference>
<comment type="caution">
    <text evidence="5">The sequence shown here is derived from an EMBL/GenBank/DDBJ whole genome shotgun (WGS) entry which is preliminary data.</text>
</comment>
<dbReference type="PROSITE" id="PS50949">
    <property type="entry name" value="HTH_GNTR"/>
    <property type="match status" value="1"/>
</dbReference>
<keyword evidence="1" id="KW-0805">Transcription regulation</keyword>
<dbReference type="Gene3D" id="1.20.120.530">
    <property type="entry name" value="GntR ligand-binding domain-like"/>
    <property type="match status" value="1"/>
</dbReference>
<evidence type="ECO:0000256" key="3">
    <source>
        <dbReference type="ARBA" id="ARBA00023163"/>
    </source>
</evidence>
<dbReference type="SUPFAM" id="SSF46785">
    <property type="entry name" value="Winged helix' DNA-binding domain"/>
    <property type="match status" value="1"/>
</dbReference>
<dbReference type="CDD" id="cd07377">
    <property type="entry name" value="WHTH_GntR"/>
    <property type="match status" value="1"/>
</dbReference>
<dbReference type="SMART" id="SM00895">
    <property type="entry name" value="FCD"/>
    <property type="match status" value="1"/>
</dbReference>
<dbReference type="Gene3D" id="1.10.10.10">
    <property type="entry name" value="Winged helix-like DNA-binding domain superfamily/Winged helix DNA-binding domain"/>
    <property type="match status" value="1"/>
</dbReference>
<organism evidence="5 6">
    <name type="scientific">Pseudolysinimonas kribbensis</name>
    <dbReference type="NCBI Taxonomy" id="433641"/>
    <lineage>
        <taxon>Bacteria</taxon>
        <taxon>Bacillati</taxon>
        <taxon>Actinomycetota</taxon>
        <taxon>Actinomycetes</taxon>
        <taxon>Micrococcales</taxon>
        <taxon>Microbacteriaceae</taxon>
        <taxon>Pseudolysinimonas</taxon>
    </lineage>
</organism>
<dbReference type="InterPro" id="IPR036388">
    <property type="entry name" value="WH-like_DNA-bd_sf"/>
</dbReference>
<evidence type="ECO:0000256" key="1">
    <source>
        <dbReference type="ARBA" id="ARBA00023015"/>
    </source>
</evidence>
<dbReference type="PANTHER" id="PTHR43537:SF41">
    <property type="entry name" value="TRANSCRIPTIONAL REGULATORY PROTEIN"/>
    <property type="match status" value="1"/>
</dbReference>
<sequence>MSDMTVELPTHGAAGARIAGEVREAILRGEHAPGSRIRQDDLAGRHGASRLPVREALRILEAEGLVTLVANTGAWVSRLSLAECEEMYQIRERLEPLLLRYSIPQLDAAAVGSLQALADAMERSGDVEEFLRLDREFHLASYRGAGTAVLGETVVRLWNRTHHYRRAFTRMIRLEGDRSVHYEHQLLVSAIRRHDLDEAERVLAGHIRRTRLELARHPEVFEN</sequence>
<proteinExistence type="predicted"/>
<dbReference type="EMBL" id="BSVB01000001">
    <property type="protein sequence ID" value="GMA95870.1"/>
    <property type="molecule type" value="Genomic_DNA"/>
</dbReference>